<proteinExistence type="predicted"/>
<organism evidence="2 3">
    <name type="scientific">Trichinella spiralis</name>
    <name type="common">Trichina worm</name>
    <dbReference type="NCBI Taxonomy" id="6334"/>
    <lineage>
        <taxon>Eukaryota</taxon>
        <taxon>Metazoa</taxon>
        <taxon>Ecdysozoa</taxon>
        <taxon>Nematoda</taxon>
        <taxon>Enoplea</taxon>
        <taxon>Dorylaimia</taxon>
        <taxon>Trichinellida</taxon>
        <taxon>Trichinellidae</taxon>
        <taxon>Trichinella</taxon>
    </lineage>
</organism>
<comment type="caution">
    <text evidence="2">The sequence shown here is derived from an EMBL/GenBank/DDBJ whole genome shotgun (WGS) entry which is preliminary data.</text>
</comment>
<dbReference type="AlphaFoldDB" id="A0A0V1ASB1"/>
<dbReference type="Proteomes" id="UP000054776">
    <property type="component" value="Unassembled WGS sequence"/>
</dbReference>
<evidence type="ECO:0000313" key="3">
    <source>
        <dbReference type="Proteomes" id="UP000054776"/>
    </source>
</evidence>
<dbReference type="EMBL" id="JYDH01000239">
    <property type="protein sequence ID" value="KRY27688.1"/>
    <property type="molecule type" value="Genomic_DNA"/>
</dbReference>
<feature type="region of interest" description="Disordered" evidence="1">
    <location>
        <begin position="110"/>
        <end position="135"/>
    </location>
</feature>
<dbReference type="InParanoid" id="A0A0V1ASB1"/>
<protein>
    <submittedName>
        <fullName evidence="2">Uncharacterized protein</fullName>
    </submittedName>
</protein>
<evidence type="ECO:0000256" key="1">
    <source>
        <dbReference type="SAM" id="MobiDB-lite"/>
    </source>
</evidence>
<sequence length="145" mass="16022">MQSLFKRVPKRVAAHLIKNQPLCNVSCPIDAAESALRQRLSQRPSVDAAPFTSKYPRNSKNILDTVFPDEVTLRLQKMKVHTSAGPDGIQVSHLRTCDLVCLAKPFNFSSRKAHSPTTQGLSDDPRPDAENLPANHHLLLPIPAL</sequence>
<reference evidence="2 3" key="1">
    <citation type="submission" date="2015-01" db="EMBL/GenBank/DDBJ databases">
        <title>Evolution of Trichinella species and genotypes.</title>
        <authorList>
            <person name="Korhonen P.K."/>
            <person name="Edoardo P."/>
            <person name="Giuseppe L.R."/>
            <person name="Gasser R.B."/>
        </authorList>
    </citation>
    <scope>NUCLEOTIDE SEQUENCE [LARGE SCALE GENOMIC DNA]</scope>
    <source>
        <strain evidence="2">ISS3</strain>
    </source>
</reference>
<accession>A0A0V1ASB1</accession>
<feature type="compositionally biased region" description="Polar residues" evidence="1">
    <location>
        <begin position="110"/>
        <end position="121"/>
    </location>
</feature>
<keyword evidence="3" id="KW-1185">Reference proteome</keyword>
<gene>
    <name evidence="2" type="ORF">T01_16265</name>
</gene>
<name>A0A0V1ASB1_TRISP</name>
<dbReference type="OrthoDB" id="10484607at2759"/>
<evidence type="ECO:0000313" key="2">
    <source>
        <dbReference type="EMBL" id="KRY27688.1"/>
    </source>
</evidence>